<dbReference type="PROSITE" id="PS50093">
    <property type="entry name" value="PKD"/>
    <property type="match status" value="1"/>
</dbReference>
<dbReference type="Gene3D" id="2.60.40.10">
    <property type="entry name" value="Immunoglobulins"/>
    <property type="match status" value="1"/>
</dbReference>
<dbReference type="Pfam" id="PF18962">
    <property type="entry name" value="Por_Secre_tail"/>
    <property type="match status" value="1"/>
</dbReference>
<feature type="signal peptide" evidence="2">
    <location>
        <begin position="1"/>
        <end position="21"/>
    </location>
</feature>
<reference evidence="4 5" key="1">
    <citation type="submission" date="2024-09" db="EMBL/GenBank/DDBJ databases">
        <authorList>
            <person name="Sun Q."/>
            <person name="Mori K."/>
        </authorList>
    </citation>
    <scope>NUCLEOTIDE SEQUENCE [LARGE SCALE GENOMIC DNA]</scope>
    <source>
        <strain evidence="4 5">CECT 7955</strain>
    </source>
</reference>
<dbReference type="CDD" id="cd00146">
    <property type="entry name" value="PKD"/>
    <property type="match status" value="1"/>
</dbReference>
<dbReference type="EMBL" id="JBHMEY010000067">
    <property type="protein sequence ID" value="MFB9098004.1"/>
    <property type="molecule type" value="Genomic_DNA"/>
</dbReference>
<feature type="chain" id="PRO_5045690460" evidence="2">
    <location>
        <begin position="22"/>
        <end position="408"/>
    </location>
</feature>
<dbReference type="InterPro" id="IPR013783">
    <property type="entry name" value="Ig-like_fold"/>
</dbReference>
<dbReference type="Pfam" id="PF18911">
    <property type="entry name" value="PKD_4"/>
    <property type="match status" value="1"/>
</dbReference>
<dbReference type="Gene3D" id="3.40.50.1110">
    <property type="entry name" value="SGNH hydrolase"/>
    <property type="match status" value="1"/>
</dbReference>
<protein>
    <submittedName>
        <fullName evidence="4">T9SS type A sorting domain-containing protein</fullName>
    </submittedName>
</protein>
<evidence type="ECO:0000313" key="4">
    <source>
        <dbReference type="EMBL" id="MFB9098004.1"/>
    </source>
</evidence>
<name>A0ABV5GRI7_9FLAO</name>
<dbReference type="NCBIfam" id="TIGR04183">
    <property type="entry name" value="Por_Secre_tail"/>
    <property type="match status" value="1"/>
</dbReference>
<gene>
    <name evidence="4" type="ORF">ACFFVF_15915</name>
</gene>
<evidence type="ECO:0000256" key="1">
    <source>
        <dbReference type="ARBA" id="ARBA00022729"/>
    </source>
</evidence>
<proteinExistence type="predicted"/>
<evidence type="ECO:0000313" key="5">
    <source>
        <dbReference type="Proteomes" id="UP001589607"/>
    </source>
</evidence>
<dbReference type="InterPro" id="IPR035986">
    <property type="entry name" value="PKD_dom_sf"/>
</dbReference>
<keyword evidence="5" id="KW-1185">Reference proteome</keyword>
<sequence length="408" mass="46073">MKTKHYLLTCICLFVFQYSFSQEKVLFVGNSMTYFNNMPNLFQEIANDKGRNVQAEYYAPGGTGFVNHYVDNNVFNLFENNIWDVVVLQPGTGESAGASWPVDTTIERGQKLIDSIKKYSPCAKIFLYEIPYGIKATNAIPDYNDYQAIQTKIKDSITKIANALEVPFVPAGESARMHLTSQQDLLLHNSYNDVHPNLNGSYLVACSMYAAIYQEEVTISNYLGGVSQANATYFQDIADQIVLQNKANWLINTFNLHADFDSQINNFTVNFTNNSVNYDSLEWDFGDGTTTTDENPIHVFSSNGIKTIQLKAIKNGCEEIITKQITIGTLANESFNKKTIKIYPNPVNEVLHLSNSDYFTFKIINSLGQVVYENVSNVSEYSINLSFLNSGIYYIATNKNQKFKFIKQ</sequence>
<dbReference type="InterPro" id="IPR036514">
    <property type="entry name" value="SGNH_hydro_sf"/>
</dbReference>
<organism evidence="4 5">
    <name type="scientific">Flavobacterium jumunjinense</name>
    <dbReference type="NCBI Taxonomy" id="998845"/>
    <lineage>
        <taxon>Bacteria</taxon>
        <taxon>Pseudomonadati</taxon>
        <taxon>Bacteroidota</taxon>
        <taxon>Flavobacteriia</taxon>
        <taxon>Flavobacteriales</taxon>
        <taxon>Flavobacteriaceae</taxon>
        <taxon>Flavobacterium</taxon>
    </lineage>
</organism>
<dbReference type="InterPro" id="IPR000601">
    <property type="entry name" value="PKD_dom"/>
</dbReference>
<keyword evidence="1 2" id="KW-0732">Signal</keyword>
<dbReference type="RefSeq" id="WP_236456033.1">
    <property type="nucleotide sequence ID" value="NZ_CBCSGE010000003.1"/>
</dbReference>
<dbReference type="InterPro" id="IPR026444">
    <property type="entry name" value="Secre_tail"/>
</dbReference>
<dbReference type="SUPFAM" id="SSF49299">
    <property type="entry name" value="PKD domain"/>
    <property type="match status" value="1"/>
</dbReference>
<evidence type="ECO:0000259" key="3">
    <source>
        <dbReference type="PROSITE" id="PS50093"/>
    </source>
</evidence>
<feature type="domain" description="PKD" evidence="3">
    <location>
        <begin position="280"/>
        <end position="312"/>
    </location>
</feature>
<dbReference type="Proteomes" id="UP001589607">
    <property type="component" value="Unassembled WGS sequence"/>
</dbReference>
<comment type="caution">
    <text evidence="4">The sequence shown here is derived from an EMBL/GenBank/DDBJ whole genome shotgun (WGS) entry which is preliminary data.</text>
</comment>
<accession>A0ABV5GRI7</accession>
<dbReference type="SUPFAM" id="SSF52266">
    <property type="entry name" value="SGNH hydrolase"/>
    <property type="match status" value="1"/>
</dbReference>
<evidence type="ECO:0000256" key="2">
    <source>
        <dbReference type="SAM" id="SignalP"/>
    </source>
</evidence>